<proteinExistence type="predicted"/>
<dbReference type="HOGENOM" id="CLU_1818411_0_0_1"/>
<gene>
    <name evidence="2" type="ORF">AMTR_s00055p00181780</name>
</gene>
<dbReference type="EMBL" id="KI392237">
    <property type="protein sequence ID" value="ERN18307.1"/>
    <property type="molecule type" value="Genomic_DNA"/>
</dbReference>
<dbReference type="AlphaFoldDB" id="U5DA51"/>
<dbReference type="Proteomes" id="UP000017836">
    <property type="component" value="Unassembled WGS sequence"/>
</dbReference>
<feature type="region of interest" description="Disordered" evidence="1">
    <location>
        <begin position="1"/>
        <end position="60"/>
    </location>
</feature>
<protein>
    <submittedName>
        <fullName evidence="2">Uncharacterized protein</fullName>
    </submittedName>
</protein>
<evidence type="ECO:0000313" key="3">
    <source>
        <dbReference type="Proteomes" id="UP000017836"/>
    </source>
</evidence>
<evidence type="ECO:0000313" key="2">
    <source>
        <dbReference type="EMBL" id="ERN18307.1"/>
    </source>
</evidence>
<sequence>MDMAFFLPSHTSHQTPCQKLAYPPNATAPAISRRSNGLSAPSLVPSSKPSPHDSFGLSQTTPKLYSRQENISPKNDSFKLCALDPRSIGGSEDEPIAIDTVIKLYTATKYRNAMAISDIIIEECKCMSNFISLSPLQGKKVI</sequence>
<dbReference type="Gramene" id="ERN18307">
    <property type="protein sequence ID" value="ERN18307"/>
    <property type="gene ID" value="AMTR_s00055p00181780"/>
</dbReference>
<accession>U5DA51</accession>
<organism evidence="2 3">
    <name type="scientific">Amborella trichopoda</name>
    <dbReference type="NCBI Taxonomy" id="13333"/>
    <lineage>
        <taxon>Eukaryota</taxon>
        <taxon>Viridiplantae</taxon>
        <taxon>Streptophyta</taxon>
        <taxon>Embryophyta</taxon>
        <taxon>Tracheophyta</taxon>
        <taxon>Spermatophyta</taxon>
        <taxon>Magnoliopsida</taxon>
        <taxon>Amborellales</taxon>
        <taxon>Amborellaceae</taxon>
        <taxon>Amborella</taxon>
    </lineage>
</organism>
<evidence type="ECO:0000256" key="1">
    <source>
        <dbReference type="SAM" id="MobiDB-lite"/>
    </source>
</evidence>
<feature type="compositionally biased region" description="Polar residues" evidence="1">
    <location>
        <begin position="33"/>
        <end position="49"/>
    </location>
</feature>
<keyword evidence="3" id="KW-1185">Reference proteome</keyword>
<name>U5DA51_AMBTC</name>
<reference evidence="3" key="1">
    <citation type="journal article" date="2013" name="Science">
        <title>The Amborella genome and the evolution of flowering plants.</title>
        <authorList>
            <consortium name="Amborella Genome Project"/>
        </authorList>
    </citation>
    <scope>NUCLEOTIDE SEQUENCE [LARGE SCALE GENOMIC DNA]</scope>
</reference>